<proteinExistence type="inferred from homology"/>
<dbReference type="PROSITE" id="PS51462">
    <property type="entry name" value="NUDIX"/>
    <property type="match status" value="1"/>
</dbReference>
<evidence type="ECO:0000313" key="6">
    <source>
        <dbReference type="Proteomes" id="UP000286482"/>
    </source>
</evidence>
<dbReference type="RefSeq" id="WP_120356527.1">
    <property type="nucleotide sequence ID" value="NZ_RAQO01000012.1"/>
</dbReference>
<feature type="domain" description="Nudix hydrolase" evidence="4">
    <location>
        <begin position="14"/>
        <end position="147"/>
    </location>
</feature>
<dbReference type="InterPro" id="IPR015797">
    <property type="entry name" value="NUDIX_hydrolase-like_dom_sf"/>
</dbReference>
<reference evidence="5 6" key="1">
    <citation type="submission" date="2018-09" db="EMBL/GenBank/DDBJ databases">
        <authorList>
            <person name="Wang Z."/>
        </authorList>
    </citation>
    <scope>NUCLEOTIDE SEQUENCE [LARGE SCALE GENOMIC DNA]</scope>
    <source>
        <strain evidence="5 6">ALS 81</strain>
    </source>
</reference>
<dbReference type="PANTHER" id="PTHR16099">
    <property type="entry name" value="8-OXO-DGTP DIPHOSPHATES NUDT15"/>
    <property type="match status" value="1"/>
</dbReference>
<dbReference type="GO" id="GO:0035539">
    <property type="term" value="F:8-oxo-7,8-dihydrodeoxyguanosine triphosphate pyrophosphatase activity"/>
    <property type="evidence" value="ECO:0007669"/>
    <property type="project" value="TreeGrafter"/>
</dbReference>
<keyword evidence="2 3" id="KW-0378">Hydrolase</keyword>
<dbReference type="InterPro" id="IPR000086">
    <property type="entry name" value="NUDIX_hydrolase_dom"/>
</dbReference>
<keyword evidence="6" id="KW-1185">Reference proteome</keyword>
<dbReference type="GO" id="GO:0005829">
    <property type="term" value="C:cytosol"/>
    <property type="evidence" value="ECO:0007669"/>
    <property type="project" value="TreeGrafter"/>
</dbReference>
<dbReference type="Pfam" id="PF00293">
    <property type="entry name" value="NUDIX"/>
    <property type="match status" value="1"/>
</dbReference>
<comment type="cofactor">
    <cofactor evidence="1">
        <name>Mg(2+)</name>
        <dbReference type="ChEBI" id="CHEBI:18420"/>
    </cofactor>
</comment>
<dbReference type="CDD" id="cd04678">
    <property type="entry name" value="NUDIX_MTH2_Nudt15"/>
    <property type="match status" value="1"/>
</dbReference>
<evidence type="ECO:0000313" key="5">
    <source>
        <dbReference type="EMBL" id="RKF13114.1"/>
    </source>
</evidence>
<dbReference type="OrthoDB" id="7066556at2"/>
<evidence type="ECO:0000259" key="4">
    <source>
        <dbReference type="PROSITE" id="PS51462"/>
    </source>
</evidence>
<dbReference type="AlphaFoldDB" id="A0A420E5P5"/>
<protein>
    <submittedName>
        <fullName evidence="5">NUDIX domain-containing protein</fullName>
    </submittedName>
</protein>
<dbReference type="PROSITE" id="PS00893">
    <property type="entry name" value="NUDIX_BOX"/>
    <property type="match status" value="1"/>
</dbReference>
<dbReference type="InterPro" id="IPR020476">
    <property type="entry name" value="Nudix_hydrolase"/>
</dbReference>
<organism evidence="5 6">
    <name type="scientific">Alginatibacterium sediminis</name>
    <dbReference type="NCBI Taxonomy" id="2164068"/>
    <lineage>
        <taxon>Bacteria</taxon>
        <taxon>Pseudomonadati</taxon>
        <taxon>Pseudomonadota</taxon>
        <taxon>Gammaproteobacteria</taxon>
        <taxon>Alteromonadales</taxon>
        <taxon>Alteromonadaceae</taxon>
        <taxon>Alginatibacterium</taxon>
    </lineage>
</organism>
<comment type="caution">
    <text evidence="5">The sequence shown here is derived from an EMBL/GenBank/DDBJ whole genome shotgun (WGS) entry which is preliminary data.</text>
</comment>
<dbReference type="Gene3D" id="3.90.79.10">
    <property type="entry name" value="Nucleoside Triphosphate Pyrophosphohydrolase"/>
    <property type="match status" value="1"/>
</dbReference>
<dbReference type="EMBL" id="RAQO01000012">
    <property type="protein sequence ID" value="RKF13114.1"/>
    <property type="molecule type" value="Genomic_DNA"/>
</dbReference>
<dbReference type="GO" id="GO:0006203">
    <property type="term" value="P:dGTP catabolic process"/>
    <property type="evidence" value="ECO:0007669"/>
    <property type="project" value="TreeGrafter"/>
</dbReference>
<dbReference type="InterPro" id="IPR020084">
    <property type="entry name" value="NUDIX_hydrolase_CS"/>
</dbReference>
<evidence type="ECO:0000256" key="1">
    <source>
        <dbReference type="ARBA" id="ARBA00001946"/>
    </source>
</evidence>
<dbReference type="PRINTS" id="PR00502">
    <property type="entry name" value="NUDIXFAMILY"/>
</dbReference>
<dbReference type="SUPFAM" id="SSF55811">
    <property type="entry name" value="Nudix"/>
    <property type="match status" value="1"/>
</dbReference>
<dbReference type="PANTHER" id="PTHR16099:SF5">
    <property type="entry name" value="NUCLEOTIDE TRIPHOSPHATE DIPHOSPHATASE NUDT15"/>
    <property type="match status" value="1"/>
</dbReference>
<accession>A0A420E5P5</accession>
<sequence>METKTLAKSEKTLYPRIGVGVIILNHEGKLLVGKRRGSHAPYWSIPGGHLDLGESFESAAIRELKEETGLDIQDPIVISVSNNQQTYEQEGYHSISVILHAKHNGAEPQLLEPEKCEQWRWVNMNALPQPHFEASDSAVRNYLAQRFYAVS</sequence>
<name>A0A420E5P5_9ALTE</name>
<dbReference type="Proteomes" id="UP000286482">
    <property type="component" value="Unassembled WGS sequence"/>
</dbReference>
<evidence type="ECO:0000256" key="2">
    <source>
        <dbReference type="ARBA" id="ARBA00022801"/>
    </source>
</evidence>
<gene>
    <name evidence="5" type="ORF">DBZ36_18780</name>
</gene>
<comment type="similarity">
    <text evidence="3">Belongs to the Nudix hydrolase family.</text>
</comment>
<evidence type="ECO:0000256" key="3">
    <source>
        <dbReference type="RuleBase" id="RU003476"/>
    </source>
</evidence>
<dbReference type="FunFam" id="3.90.79.10:FF:000060">
    <property type="entry name" value="Nudix hydrolase 1"/>
    <property type="match status" value="1"/>
</dbReference>